<keyword evidence="2" id="KW-1185">Reference proteome</keyword>
<comment type="caution">
    <text evidence="1">The sequence shown here is derived from an EMBL/GenBank/DDBJ whole genome shotgun (WGS) entry which is preliminary data.</text>
</comment>
<dbReference type="Proteomes" id="UP001153332">
    <property type="component" value="Unassembled WGS sequence"/>
</dbReference>
<sequence>MTDNEGFNFASKTANYRGLASLMGNYGDIAIFRRFQMLNLQNLLHMQAEIVHLEQELQEIDQEDKESTDPLRRSYQSNWKAMEESARTGGDSLQRTKLLEVREKLEKYSKLTRYPAQGRISTDSTDACLLTQAQLNALPRPEERNIGVLRDWLQRPAYGNGFLRGFEKRTWDIERGDMVALQKEADDSDSLTRWLFRVVPGSFHNRWAHRWKSPVQGREGEEDLFEYKSSTLVRFATSVTTLLSTIFPLISIPILYLVESMSIRLGLIVVFTSLFSLALLLASNARRVEIFMASSAFAAVQVVFVGSTDTA</sequence>
<evidence type="ECO:0000313" key="1">
    <source>
        <dbReference type="EMBL" id="KAJ8133163.1"/>
    </source>
</evidence>
<protein>
    <submittedName>
        <fullName evidence="1">Uncharacterized protein</fullName>
    </submittedName>
</protein>
<evidence type="ECO:0000313" key="2">
    <source>
        <dbReference type="Proteomes" id="UP001153332"/>
    </source>
</evidence>
<proteinExistence type="predicted"/>
<accession>A0ACC2K148</accession>
<organism evidence="1 2">
    <name type="scientific">Lasiodiplodia mahajangana</name>
    <dbReference type="NCBI Taxonomy" id="1108764"/>
    <lineage>
        <taxon>Eukaryota</taxon>
        <taxon>Fungi</taxon>
        <taxon>Dikarya</taxon>
        <taxon>Ascomycota</taxon>
        <taxon>Pezizomycotina</taxon>
        <taxon>Dothideomycetes</taxon>
        <taxon>Dothideomycetes incertae sedis</taxon>
        <taxon>Botryosphaeriales</taxon>
        <taxon>Botryosphaeriaceae</taxon>
        <taxon>Lasiodiplodia</taxon>
    </lineage>
</organism>
<dbReference type="EMBL" id="JAPUUL010000039">
    <property type="protein sequence ID" value="KAJ8133163.1"/>
    <property type="molecule type" value="Genomic_DNA"/>
</dbReference>
<reference evidence="1" key="1">
    <citation type="submission" date="2022-12" db="EMBL/GenBank/DDBJ databases">
        <title>Genome Sequence of Lasiodiplodia mahajangana.</title>
        <authorList>
            <person name="Buettner E."/>
        </authorList>
    </citation>
    <scope>NUCLEOTIDE SEQUENCE</scope>
    <source>
        <strain evidence="1">VT137</strain>
    </source>
</reference>
<gene>
    <name evidence="1" type="ORF">O1611_g460</name>
</gene>
<name>A0ACC2K148_9PEZI</name>